<keyword evidence="1" id="KW-0472">Membrane</keyword>
<gene>
    <name evidence="2" type="ORF">B0T24DRAFT_723926</name>
</gene>
<dbReference type="Proteomes" id="UP001287356">
    <property type="component" value="Unassembled WGS sequence"/>
</dbReference>
<feature type="transmembrane region" description="Helical" evidence="1">
    <location>
        <begin position="94"/>
        <end position="119"/>
    </location>
</feature>
<evidence type="ECO:0000313" key="2">
    <source>
        <dbReference type="EMBL" id="KAK3364903.1"/>
    </source>
</evidence>
<keyword evidence="1" id="KW-1133">Transmembrane helix</keyword>
<evidence type="ECO:0000313" key="3">
    <source>
        <dbReference type="Proteomes" id="UP001287356"/>
    </source>
</evidence>
<name>A0AAE0MZS8_9PEZI</name>
<feature type="transmembrane region" description="Helical" evidence="1">
    <location>
        <begin position="23"/>
        <end position="45"/>
    </location>
</feature>
<organism evidence="2 3">
    <name type="scientific">Lasiosphaeria ovina</name>
    <dbReference type="NCBI Taxonomy" id="92902"/>
    <lineage>
        <taxon>Eukaryota</taxon>
        <taxon>Fungi</taxon>
        <taxon>Dikarya</taxon>
        <taxon>Ascomycota</taxon>
        <taxon>Pezizomycotina</taxon>
        <taxon>Sordariomycetes</taxon>
        <taxon>Sordariomycetidae</taxon>
        <taxon>Sordariales</taxon>
        <taxon>Lasiosphaeriaceae</taxon>
        <taxon>Lasiosphaeria</taxon>
    </lineage>
</organism>
<protein>
    <submittedName>
        <fullName evidence="2">Uncharacterized protein</fullName>
    </submittedName>
</protein>
<dbReference type="EMBL" id="JAULSN010000009">
    <property type="protein sequence ID" value="KAK3364903.1"/>
    <property type="molecule type" value="Genomic_DNA"/>
</dbReference>
<sequence>MMSVAILATGVVSQLQKGRQYGVISLIIAGICQLVLLINVILLSVHLYYPDRITGRMLVAFAITVSGCTDILLVLLILAIVWKVNLGLRVKIPLMLALSLGLASGMVAFAKVTSLNTFLDPDFHL</sequence>
<evidence type="ECO:0000256" key="1">
    <source>
        <dbReference type="SAM" id="Phobius"/>
    </source>
</evidence>
<accession>A0AAE0MZS8</accession>
<comment type="caution">
    <text evidence="2">The sequence shown here is derived from an EMBL/GenBank/DDBJ whole genome shotgun (WGS) entry which is preliminary data.</text>
</comment>
<reference evidence="2" key="2">
    <citation type="submission" date="2023-06" db="EMBL/GenBank/DDBJ databases">
        <authorList>
            <consortium name="Lawrence Berkeley National Laboratory"/>
            <person name="Haridas S."/>
            <person name="Hensen N."/>
            <person name="Bonometti L."/>
            <person name="Westerberg I."/>
            <person name="Brannstrom I.O."/>
            <person name="Guillou S."/>
            <person name="Cros-Aarteil S."/>
            <person name="Calhoun S."/>
            <person name="Kuo A."/>
            <person name="Mondo S."/>
            <person name="Pangilinan J."/>
            <person name="Riley R."/>
            <person name="Labutti K."/>
            <person name="Andreopoulos B."/>
            <person name="Lipzen A."/>
            <person name="Chen C."/>
            <person name="Yanf M."/>
            <person name="Daum C."/>
            <person name="Ng V."/>
            <person name="Clum A."/>
            <person name="Steindorff A."/>
            <person name="Ohm R."/>
            <person name="Martin F."/>
            <person name="Silar P."/>
            <person name="Natvig D."/>
            <person name="Lalanne C."/>
            <person name="Gautier V."/>
            <person name="Ament-Velasquez S.L."/>
            <person name="Kruys A."/>
            <person name="Hutchinson M.I."/>
            <person name="Powell A.J."/>
            <person name="Barry K."/>
            <person name="Miller A.N."/>
            <person name="Grigoriev I.V."/>
            <person name="Debuchy R."/>
            <person name="Gladieux P."/>
            <person name="Thoren M.H."/>
            <person name="Johannesson H."/>
        </authorList>
    </citation>
    <scope>NUCLEOTIDE SEQUENCE</scope>
    <source>
        <strain evidence="2">CBS 958.72</strain>
    </source>
</reference>
<dbReference type="AlphaFoldDB" id="A0AAE0MZS8"/>
<keyword evidence="3" id="KW-1185">Reference proteome</keyword>
<reference evidence="2" key="1">
    <citation type="journal article" date="2023" name="Mol. Phylogenet. Evol.">
        <title>Genome-scale phylogeny and comparative genomics of the fungal order Sordariales.</title>
        <authorList>
            <person name="Hensen N."/>
            <person name="Bonometti L."/>
            <person name="Westerberg I."/>
            <person name="Brannstrom I.O."/>
            <person name="Guillou S."/>
            <person name="Cros-Aarteil S."/>
            <person name="Calhoun S."/>
            <person name="Haridas S."/>
            <person name="Kuo A."/>
            <person name="Mondo S."/>
            <person name="Pangilinan J."/>
            <person name="Riley R."/>
            <person name="LaButti K."/>
            <person name="Andreopoulos B."/>
            <person name="Lipzen A."/>
            <person name="Chen C."/>
            <person name="Yan M."/>
            <person name="Daum C."/>
            <person name="Ng V."/>
            <person name="Clum A."/>
            <person name="Steindorff A."/>
            <person name="Ohm R.A."/>
            <person name="Martin F."/>
            <person name="Silar P."/>
            <person name="Natvig D.O."/>
            <person name="Lalanne C."/>
            <person name="Gautier V."/>
            <person name="Ament-Velasquez S.L."/>
            <person name="Kruys A."/>
            <person name="Hutchinson M.I."/>
            <person name="Powell A.J."/>
            <person name="Barry K."/>
            <person name="Miller A.N."/>
            <person name="Grigoriev I.V."/>
            <person name="Debuchy R."/>
            <person name="Gladieux P."/>
            <person name="Hiltunen Thoren M."/>
            <person name="Johannesson H."/>
        </authorList>
    </citation>
    <scope>NUCLEOTIDE SEQUENCE</scope>
    <source>
        <strain evidence="2">CBS 958.72</strain>
    </source>
</reference>
<keyword evidence="1" id="KW-0812">Transmembrane</keyword>
<proteinExistence type="predicted"/>
<feature type="transmembrane region" description="Helical" evidence="1">
    <location>
        <begin position="57"/>
        <end position="82"/>
    </location>
</feature>